<reference evidence="1" key="1">
    <citation type="journal article" date="2022" name="BMC Microbiol.">
        <title>Whole genome sequencing of Moraxella bovis strains from North America reveals two genotypes with different genetic determinants.</title>
        <authorList>
            <person name="Wynn E.L."/>
            <person name="Hille M.M."/>
            <person name="Loy J.D."/>
            <person name="Schuller G."/>
            <person name="Kuhn K.L."/>
            <person name="Dickey A.M."/>
            <person name="Bono J.L."/>
            <person name="Clawson M.L."/>
        </authorList>
    </citation>
    <scope>NUCLEOTIDE SEQUENCE</scope>
    <source>
        <strain evidence="1">SAM102599</strain>
    </source>
</reference>
<name>A0ABY6M4K0_MORBO</name>
<keyword evidence="2" id="KW-1185">Reference proteome</keyword>
<dbReference type="Proteomes" id="UP001163632">
    <property type="component" value="Chromosome"/>
</dbReference>
<accession>A0ABY6M4K0</accession>
<gene>
    <name evidence="1" type="ORF">LP092_08760</name>
</gene>
<organism evidence="1 2">
    <name type="scientific">Moraxella bovis</name>
    <dbReference type="NCBI Taxonomy" id="476"/>
    <lineage>
        <taxon>Bacteria</taxon>
        <taxon>Pseudomonadati</taxon>
        <taxon>Pseudomonadota</taxon>
        <taxon>Gammaproteobacteria</taxon>
        <taxon>Moraxellales</taxon>
        <taxon>Moraxellaceae</taxon>
        <taxon>Moraxella</taxon>
    </lineage>
</organism>
<dbReference type="EMBL" id="CP087830">
    <property type="protein sequence ID" value="UZA02088.1"/>
    <property type="molecule type" value="Genomic_DNA"/>
</dbReference>
<evidence type="ECO:0000313" key="2">
    <source>
        <dbReference type="Proteomes" id="UP001163632"/>
    </source>
</evidence>
<evidence type="ECO:0000313" key="1">
    <source>
        <dbReference type="EMBL" id="UZA02088.1"/>
    </source>
</evidence>
<dbReference type="RefSeq" id="WP_264684413.1">
    <property type="nucleotide sequence ID" value="NZ_CP087798.1"/>
</dbReference>
<protein>
    <submittedName>
        <fullName evidence="1">Uncharacterized protein</fullName>
    </submittedName>
</protein>
<proteinExistence type="predicted"/>
<sequence length="1474" mass="165872">MNFTLSQSKKGLSTSLRIDFGVYRTQDVKPNTISPFGISPFVVNPHSVRHRFVQDGRIKQDFVFQTTINIPSLTKVDFVFGGSQSSESQDIIAGMGNQLAIPTTHHIYRLRDFIQNVSVGDVQAFGRVKITNKNQTLYTRTWISHKIGNPTLINKTQEIKVTSLATGWFGLPSVSPRFIYVRGFLSESVASPSILNSLQFVKAIGIESHQFGQARLVNHRRFLPVVGFDAHTVSRPTIWYGKRPVVNHGFVSSQFGVPSLLGGVRYVAPKGISHKIIYRLDYPSPSHPTFGVADDINSTPYKNTSSIQYERYLSVVSDGMFGVSEVGNKNQVIRPEGIDGAVFGLSLVATPIRHVYLQGWQSDRFGYVPKDLHTWHNPSDNMLGLYRNSINWQSGLTVWYKKRPIFPKSITQNFVSTPFIAHRVRLIQAQGFVSEKVGTALLNRPESLQIRGWLSSGFGQSRLVNTKQFHLITTGFKAEAFGVASLSPRMLYPKGIDDQIFGTLKVGWGKFQGFDSQAFGYHRISLYAQVIHTQSFTSERFGETFLRQAQIAPEGIFHNIFGDVRIYNRNRTIYPSSILPNPLSTWATIKNRLSVISPNGIHAPDFYPPSIDNLQRYLAPYGFSFTAFGYHQVFHDWQFHRSIFVTGFASDSFGQASIANKNQYIKTGNLYPPNIPKPIIELRNNYIAPNGIESLVFGVGVVDFYHRTLTVKGVASHLTIGRIWISYHTRIIAPASVDNIALAKPTVGTSQYISPIGFVATRWLTRIIPEIQVIYPKGFGGKFGHHRIKNHRQYGQMSGFNAEEFGQTHIYNLRQYIHVVNDEQSELSPNGKQKGFGQWINIFNKNRVIAAFGFRHDIFGRATLSNKAVLVEPIGFDGLDLGNIWVSDKIRYVVTNGINPPPISHWHIIYNDAREIYTKEFANKAAFGGTIIANTRRILTGIGGFDVSVFGQPMIADKIRTIDIEWRYAITPPAIPLPSVHLYTRYITPKGFDGANRGKFGLSDVIERFNIVKPRWAYKPLFGVTHIKNLTPEIPIFGHDSQEFGHAFVRNEFRHIYPKNHESLVMGRPTIKDRRQKIEVLGFGGIKIGTHRIIKEILPYHPQWIDLNRYNDKDEPIGGYGIKSTNTFGHATMSERAIIVRSFGGEKFGLPSLRDNKIQPQYGIFEDEFGNATVWIKTQYVNIQKGIVGQTSFGKPRLSPHTIYAPLGDKATSQARVNHTPVNYHRINSMVEFGHTVVSNQHRSVRMYGAHHELFGSHLIKNKLIVIKPFGFRLSRFGIPMIPFVPQHIQVRHSVQETIIGWARVSRPEILISHITPKGFAGEIGKHIVSNLHRTIYAKSFMATQMGRSIGGDTPFMWQGLRIGERVLGSYGGFDSSTFGGAWISNKIREVRVDGFDSFVSESDIKSFKGRLTVKRAIDGLPQKNKQPQAIGAVGIAPPTVPVPNIKNKVHYIRPDGNSEQFRKGAWIYDSNLG</sequence>